<evidence type="ECO:0000313" key="1">
    <source>
        <dbReference type="EMBL" id="CAB4689981.1"/>
    </source>
</evidence>
<name>A0A6J6NT34_9ZZZZ</name>
<accession>A0A6J6NT34</accession>
<organism evidence="1">
    <name type="scientific">freshwater metagenome</name>
    <dbReference type="NCBI Taxonomy" id="449393"/>
    <lineage>
        <taxon>unclassified sequences</taxon>
        <taxon>metagenomes</taxon>
        <taxon>ecological metagenomes</taxon>
    </lineage>
</organism>
<proteinExistence type="predicted"/>
<gene>
    <name evidence="1" type="ORF">UFOPK2370_00889</name>
</gene>
<dbReference type="EMBL" id="CAEZXK010000023">
    <property type="protein sequence ID" value="CAB4689981.1"/>
    <property type="molecule type" value="Genomic_DNA"/>
</dbReference>
<dbReference type="AlphaFoldDB" id="A0A6J6NT34"/>
<reference evidence="1" key="1">
    <citation type="submission" date="2020-05" db="EMBL/GenBank/DDBJ databases">
        <authorList>
            <person name="Chiriac C."/>
            <person name="Salcher M."/>
            <person name="Ghai R."/>
            <person name="Kavagutti S V."/>
        </authorList>
    </citation>
    <scope>NUCLEOTIDE SEQUENCE</scope>
</reference>
<protein>
    <submittedName>
        <fullName evidence="1">Unannotated protein</fullName>
    </submittedName>
</protein>
<sequence>MYLSGVVLELLDNPTTTHVSGVFRAGLPPIMPDRKRSIDHEGAIQVSIRLN</sequence>